<accession>A0A5C2RZZ8</accession>
<feature type="compositionally biased region" description="Basic residues" evidence="1">
    <location>
        <begin position="108"/>
        <end position="120"/>
    </location>
</feature>
<protein>
    <submittedName>
        <fullName evidence="2">Uncharacterized protein</fullName>
    </submittedName>
</protein>
<sequence length="186" mass="20379">MPSTRRGACSHQSHPFTSTHKSRAMSRCPSSLPPCPSSPACKVARARRMEDSTLSWCRALFAFTAAALPVVARAVSAFHSSLPPYCPSWRHPNAPRRGRPSHLPPRQAHAHTRTPQHRHQGNTAATRALEGRLPISFLDGSARPRRGDAQRRLGTRTWALPLLRPARTVRDATTAPPPRCASSLPS</sequence>
<gene>
    <name evidence="2" type="ORF">L227DRAFT_255900</name>
</gene>
<dbReference type="Proteomes" id="UP000313359">
    <property type="component" value="Unassembled WGS sequence"/>
</dbReference>
<evidence type="ECO:0000313" key="3">
    <source>
        <dbReference type="Proteomes" id="UP000313359"/>
    </source>
</evidence>
<evidence type="ECO:0000256" key="1">
    <source>
        <dbReference type="SAM" id="MobiDB-lite"/>
    </source>
</evidence>
<dbReference type="EMBL" id="ML122287">
    <property type="protein sequence ID" value="RPD56601.1"/>
    <property type="molecule type" value="Genomic_DNA"/>
</dbReference>
<name>A0A5C2RZZ8_9APHY</name>
<proteinExistence type="predicted"/>
<keyword evidence="3" id="KW-1185">Reference proteome</keyword>
<feature type="region of interest" description="Disordered" evidence="1">
    <location>
        <begin position="89"/>
        <end position="129"/>
    </location>
</feature>
<feature type="compositionally biased region" description="Polar residues" evidence="1">
    <location>
        <begin position="10"/>
        <end position="19"/>
    </location>
</feature>
<reference evidence="2" key="1">
    <citation type="journal article" date="2018" name="Genome Biol. Evol.">
        <title>Genomics and development of Lentinus tigrinus, a white-rot wood-decaying mushroom with dimorphic fruiting bodies.</title>
        <authorList>
            <person name="Wu B."/>
            <person name="Xu Z."/>
            <person name="Knudson A."/>
            <person name="Carlson A."/>
            <person name="Chen N."/>
            <person name="Kovaka S."/>
            <person name="LaButti K."/>
            <person name="Lipzen A."/>
            <person name="Pennachio C."/>
            <person name="Riley R."/>
            <person name="Schakwitz W."/>
            <person name="Umezawa K."/>
            <person name="Ohm R.A."/>
            <person name="Grigoriev I.V."/>
            <person name="Nagy L.G."/>
            <person name="Gibbons J."/>
            <person name="Hibbett D."/>
        </authorList>
    </citation>
    <scope>NUCLEOTIDE SEQUENCE [LARGE SCALE GENOMIC DNA]</scope>
    <source>
        <strain evidence="2">ALCF2SS1-6</strain>
    </source>
</reference>
<organism evidence="2 3">
    <name type="scientific">Lentinus tigrinus ALCF2SS1-6</name>
    <dbReference type="NCBI Taxonomy" id="1328759"/>
    <lineage>
        <taxon>Eukaryota</taxon>
        <taxon>Fungi</taxon>
        <taxon>Dikarya</taxon>
        <taxon>Basidiomycota</taxon>
        <taxon>Agaricomycotina</taxon>
        <taxon>Agaricomycetes</taxon>
        <taxon>Polyporales</taxon>
        <taxon>Polyporaceae</taxon>
        <taxon>Lentinus</taxon>
    </lineage>
</organism>
<feature type="region of interest" description="Disordered" evidence="1">
    <location>
        <begin position="164"/>
        <end position="186"/>
    </location>
</feature>
<feature type="region of interest" description="Disordered" evidence="1">
    <location>
        <begin position="1"/>
        <end position="39"/>
    </location>
</feature>
<dbReference type="AlphaFoldDB" id="A0A5C2RZZ8"/>
<evidence type="ECO:0000313" key="2">
    <source>
        <dbReference type="EMBL" id="RPD56601.1"/>
    </source>
</evidence>